<evidence type="ECO:0000256" key="1">
    <source>
        <dbReference type="ARBA" id="ARBA00008324"/>
    </source>
</evidence>
<proteinExistence type="inferred from homology"/>
<dbReference type="KEGG" id="aoz:HUE56_26040"/>
<evidence type="ECO:0000256" key="2">
    <source>
        <dbReference type="ARBA" id="ARBA00022801"/>
    </source>
</evidence>
<dbReference type="CDD" id="cd03443">
    <property type="entry name" value="PaaI_thioesterase"/>
    <property type="match status" value="1"/>
</dbReference>
<organism evidence="4 5">
    <name type="scientific">Azospirillum oryzae</name>
    <dbReference type="NCBI Taxonomy" id="286727"/>
    <lineage>
        <taxon>Bacteria</taxon>
        <taxon>Pseudomonadati</taxon>
        <taxon>Pseudomonadota</taxon>
        <taxon>Alphaproteobacteria</taxon>
        <taxon>Rhodospirillales</taxon>
        <taxon>Azospirillaceae</taxon>
        <taxon>Azospirillum</taxon>
    </lineage>
</organism>
<dbReference type="NCBIfam" id="TIGR00369">
    <property type="entry name" value="unchar_dom_1"/>
    <property type="match status" value="1"/>
</dbReference>
<dbReference type="Proteomes" id="UP000509702">
    <property type="component" value="Plasmid unnamed6"/>
</dbReference>
<evidence type="ECO:0000313" key="5">
    <source>
        <dbReference type="Proteomes" id="UP000509702"/>
    </source>
</evidence>
<dbReference type="InterPro" id="IPR003736">
    <property type="entry name" value="PAAI_dom"/>
</dbReference>
<protein>
    <submittedName>
        <fullName evidence="4">PaaI family thioesterase</fullName>
    </submittedName>
</protein>
<comment type="similarity">
    <text evidence="1">Belongs to the thioesterase PaaI family.</text>
</comment>
<keyword evidence="2" id="KW-0378">Hydrolase</keyword>
<dbReference type="GO" id="GO:0047617">
    <property type="term" value="F:fatty acyl-CoA hydrolase activity"/>
    <property type="evidence" value="ECO:0007669"/>
    <property type="project" value="InterPro"/>
</dbReference>
<dbReference type="RefSeq" id="WP_174757494.1">
    <property type="nucleotide sequence ID" value="NZ_BSOV01000002.1"/>
</dbReference>
<gene>
    <name evidence="4" type="ORF">HUE56_26040</name>
</gene>
<evidence type="ECO:0000313" key="4">
    <source>
        <dbReference type="EMBL" id="QKS53956.1"/>
    </source>
</evidence>
<dbReference type="PANTHER" id="PTHR21660">
    <property type="entry name" value="THIOESTERASE SUPERFAMILY MEMBER-RELATED"/>
    <property type="match status" value="1"/>
</dbReference>
<dbReference type="EMBL" id="CP054621">
    <property type="protein sequence ID" value="QKS53956.1"/>
    <property type="molecule type" value="Genomic_DNA"/>
</dbReference>
<evidence type="ECO:0000259" key="3">
    <source>
        <dbReference type="Pfam" id="PF03061"/>
    </source>
</evidence>
<keyword evidence="5" id="KW-1185">Reference proteome</keyword>
<accession>A0A6N1AQP6</accession>
<feature type="domain" description="Thioesterase" evidence="3">
    <location>
        <begin position="41"/>
        <end position="118"/>
    </location>
</feature>
<dbReference type="Pfam" id="PF03061">
    <property type="entry name" value="4HBT"/>
    <property type="match status" value="1"/>
</dbReference>
<dbReference type="PANTHER" id="PTHR21660:SF1">
    <property type="entry name" value="ACYL-COENZYME A THIOESTERASE 13"/>
    <property type="match status" value="1"/>
</dbReference>
<name>A0A6N1AQP6_9PROT</name>
<keyword evidence="4" id="KW-0614">Plasmid</keyword>
<dbReference type="SUPFAM" id="SSF54637">
    <property type="entry name" value="Thioesterase/thiol ester dehydrase-isomerase"/>
    <property type="match status" value="1"/>
</dbReference>
<dbReference type="InterPro" id="IPR039298">
    <property type="entry name" value="ACOT13"/>
</dbReference>
<dbReference type="Gene3D" id="3.10.129.10">
    <property type="entry name" value="Hotdog Thioesterase"/>
    <property type="match status" value="1"/>
</dbReference>
<geneLocation type="plasmid" evidence="4 5">
    <name>unnamed6</name>
</geneLocation>
<dbReference type="AlphaFoldDB" id="A0A6N1AQP6"/>
<dbReference type="InterPro" id="IPR029069">
    <property type="entry name" value="HotDog_dom_sf"/>
</dbReference>
<reference evidence="4 5" key="1">
    <citation type="submission" date="2020-06" db="EMBL/GenBank/DDBJ databases">
        <title>Complete genome of Azosprillum oryzae KACC14407.</title>
        <authorList>
            <person name="Kim M."/>
            <person name="Park Y.-J."/>
            <person name="Shin J.-H."/>
        </authorList>
    </citation>
    <scope>NUCLEOTIDE SEQUENCE [LARGE SCALE GENOMIC DNA]</scope>
    <source>
        <strain evidence="4 5">KACC 14407</strain>
        <plasmid evidence="4 5">unnamed6</plasmid>
    </source>
</reference>
<sequence>MSLDLSNNAFLTMIGLSLVRWQPGEAEFMLEVEPRHMNRQGSLQGGVVATLLDAACGYSGLYTEVHGGERHGVTLSLTINYVARVCQGRIHAVGRTTGGGRSIYFASGEIRDGQGAIVATAQGSFKRRIGKGGG</sequence>
<dbReference type="InterPro" id="IPR006683">
    <property type="entry name" value="Thioestr_dom"/>
</dbReference>